<dbReference type="KEGG" id="por:APT59_11035"/>
<dbReference type="Gene3D" id="1.10.101.10">
    <property type="entry name" value="PGBD-like superfamily/PGBD"/>
    <property type="match status" value="1"/>
</dbReference>
<dbReference type="RefSeq" id="WP_059314891.1">
    <property type="nucleotide sequence ID" value="NZ_CP013987.1"/>
</dbReference>
<feature type="domain" description="Peptidoglycan binding-like" evidence="1">
    <location>
        <begin position="13"/>
        <end position="67"/>
    </location>
</feature>
<dbReference type="InterPro" id="IPR024408">
    <property type="entry name" value="Muramidase"/>
</dbReference>
<dbReference type="OrthoDB" id="1523598at2"/>
<evidence type="ECO:0000313" key="3">
    <source>
        <dbReference type="EMBL" id="ALZ84702.1"/>
    </source>
</evidence>
<proteinExistence type="predicted"/>
<feature type="domain" description="N-acetylmuramidase" evidence="2">
    <location>
        <begin position="92"/>
        <end position="264"/>
    </location>
</feature>
<dbReference type="Pfam" id="PF01471">
    <property type="entry name" value="PG_binding_1"/>
    <property type="match status" value="1"/>
</dbReference>
<dbReference type="Proteomes" id="UP000064137">
    <property type="component" value="Chromosome"/>
</dbReference>
<accession>A0A0U4P2R7</accession>
<evidence type="ECO:0000313" key="4">
    <source>
        <dbReference type="Proteomes" id="UP000064137"/>
    </source>
</evidence>
<gene>
    <name evidence="3" type="ORF">APT59_11035</name>
</gene>
<dbReference type="SUPFAM" id="SSF47090">
    <property type="entry name" value="PGBD-like"/>
    <property type="match status" value="1"/>
</dbReference>
<evidence type="ECO:0000259" key="1">
    <source>
        <dbReference type="Pfam" id="PF01471"/>
    </source>
</evidence>
<dbReference type="AlphaFoldDB" id="A0A0U4P2R7"/>
<organism evidence="3 4">
    <name type="scientific">Pseudomonas oryzihabitans</name>
    <dbReference type="NCBI Taxonomy" id="47885"/>
    <lineage>
        <taxon>Bacteria</taxon>
        <taxon>Pseudomonadati</taxon>
        <taxon>Pseudomonadota</taxon>
        <taxon>Gammaproteobacteria</taxon>
        <taxon>Pseudomonadales</taxon>
        <taxon>Pseudomonadaceae</taxon>
        <taxon>Pseudomonas</taxon>
    </lineage>
</organism>
<dbReference type="Pfam" id="PF11860">
    <property type="entry name" value="Muramidase"/>
    <property type="match status" value="1"/>
</dbReference>
<dbReference type="InterPro" id="IPR036366">
    <property type="entry name" value="PGBDSf"/>
</dbReference>
<protein>
    <submittedName>
        <fullName evidence="3">Peptidoglycan-binding protein</fullName>
    </submittedName>
</protein>
<dbReference type="EMBL" id="CP013987">
    <property type="protein sequence ID" value="ALZ84702.1"/>
    <property type="molecule type" value="Genomic_DNA"/>
</dbReference>
<sequence>MNQPKILILGAHGLAVRDLQKALTAAGFTVDLDGDYDEGTEHAVEAFQRSVGLVADGIAGPKTFAALLGKRDLLHLGYADLELAAKALGVPIAAVQAVNEVESKGEGFLDNGKVVILFERHVFYQRLVKAHGQAEADRLAALNPNLINPKSGGYAGGAAEWQRLTSARQIDEACALESCSWGLFQVMGYHWQDLGYASVQDFVTRMQASEAEQLDAFVRFVKAEPALLKALKAGKWADFARGYNGPAYARNLYDVKLERAFARYSAAAPTKDAA</sequence>
<reference evidence="3 4" key="1">
    <citation type="submission" date="2016-01" db="EMBL/GenBank/DDBJ databases">
        <title>Annotation of Pseudomonas oryzihabitans USDA-ARS-USMARC-56511.</title>
        <authorList>
            <person name="Harhay G.P."/>
            <person name="Harhay D.M."/>
            <person name="Smith T.P.L."/>
            <person name="Bono J.L."/>
            <person name="Heaton M.P."/>
            <person name="Clawson M.L."/>
            <person name="Chitko-Mckown C.G."/>
            <person name="Capik S.F."/>
            <person name="DeDonder K.D."/>
            <person name="Apley M.D."/>
            <person name="Lubbers B.V."/>
            <person name="White B.J."/>
            <person name="Larson R.L."/>
        </authorList>
    </citation>
    <scope>NUCLEOTIDE SEQUENCE [LARGE SCALE GENOMIC DNA]</scope>
    <source>
        <strain evidence="3 4">USDA-ARS-USMARC-56511</strain>
    </source>
</reference>
<evidence type="ECO:0000259" key="2">
    <source>
        <dbReference type="Pfam" id="PF11860"/>
    </source>
</evidence>
<name>A0A0U4P2R7_9PSED</name>
<dbReference type="InterPro" id="IPR036365">
    <property type="entry name" value="PGBD-like_sf"/>
</dbReference>
<dbReference type="InterPro" id="IPR002477">
    <property type="entry name" value="Peptidoglycan-bd-like"/>
</dbReference>